<dbReference type="Proteomes" id="UP001162131">
    <property type="component" value="Unassembled WGS sequence"/>
</dbReference>
<feature type="active site" description="Pros-phosphohistidine intermediate" evidence="7">
    <location>
        <position position="119"/>
    </location>
</feature>
<evidence type="ECO:0000256" key="9">
    <source>
        <dbReference type="RuleBase" id="RU004013"/>
    </source>
</evidence>
<proteinExistence type="inferred from homology"/>
<gene>
    <name evidence="11" type="ORF">BSTOLATCC_MIC7760</name>
</gene>
<dbReference type="EC" id="2.7.4.6" evidence="9"/>
<dbReference type="GO" id="GO:0005524">
    <property type="term" value="F:ATP binding"/>
    <property type="evidence" value="ECO:0007669"/>
    <property type="project" value="UniProtKB-KW"/>
</dbReference>
<feature type="binding site" evidence="7">
    <location>
        <position position="61"/>
    </location>
    <ligand>
        <name>ATP</name>
        <dbReference type="ChEBI" id="CHEBI:30616"/>
    </ligand>
</feature>
<dbReference type="CDD" id="cd04413">
    <property type="entry name" value="NDPk_I"/>
    <property type="match status" value="1"/>
</dbReference>
<dbReference type="AlphaFoldDB" id="A0AAU9IMG1"/>
<accession>A0AAU9IMG1</accession>
<evidence type="ECO:0000256" key="1">
    <source>
        <dbReference type="ARBA" id="ARBA00001946"/>
    </source>
</evidence>
<keyword evidence="5 9" id="KW-0418">Kinase</keyword>
<dbReference type="FunFam" id="3.30.70.141:FF:000002">
    <property type="entry name" value="Nucleoside diphosphate kinase"/>
    <property type="match status" value="1"/>
</dbReference>
<keyword evidence="3 9" id="KW-0808">Transferase</keyword>
<dbReference type="PROSITE" id="PS00469">
    <property type="entry name" value="NDPK"/>
    <property type="match status" value="1"/>
</dbReference>
<dbReference type="GO" id="GO:0006228">
    <property type="term" value="P:UTP biosynthetic process"/>
    <property type="evidence" value="ECO:0007669"/>
    <property type="project" value="InterPro"/>
</dbReference>
<evidence type="ECO:0000256" key="7">
    <source>
        <dbReference type="PROSITE-ProRule" id="PRU00706"/>
    </source>
</evidence>
<evidence type="ECO:0000256" key="5">
    <source>
        <dbReference type="ARBA" id="ARBA00022777"/>
    </source>
</evidence>
<dbReference type="PRINTS" id="PR01243">
    <property type="entry name" value="NUCDPKINASE"/>
</dbReference>
<keyword evidence="4 9" id="KW-0547">Nucleotide-binding</keyword>
<evidence type="ECO:0000256" key="3">
    <source>
        <dbReference type="ARBA" id="ARBA00022679"/>
    </source>
</evidence>
<dbReference type="SUPFAM" id="SSF54919">
    <property type="entry name" value="Nucleoside diphosphate kinase, NDK"/>
    <property type="match status" value="1"/>
</dbReference>
<dbReference type="InterPro" id="IPR036850">
    <property type="entry name" value="NDK-like_dom_sf"/>
</dbReference>
<evidence type="ECO:0000313" key="12">
    <source>
        <dbReference type="Proteomes" id="UP001162131"/>
    </source>
</evidence>
<evidence type="ECO:0000256" key="4">
    <source>
        <dbReference type="ARBA" id="ARBA00022741"/>
    </source>
</evidence>
<dbReference type="EMBL" id="CAJZBQ010000009">
    <property type="protein sequence ID" value="CAG9312969.1"/>
    <property type="molecule type" value="Genomic_DNA"/>
</dbReference>
<organism evidence="11 12">
    <name type="scientific">Blepharisma stoltei</name>
    <dbReference type="NCBI Taxonomy" id="1481888"/>
    <lineage>
        <taxon>Eukaryota</taxon>
        <taxon>Sar</taxon>
        <taxon>Alveolata</taxon>
        <taxon>Ciliophora</taxon>
        <taxon>Postciliodesmatophora</taxon>
        <taxon>Heterotrichea</taxon>
        <taxon>Heterotrichida</taxon>
        <taxon>Blepharismidae</taxon>
        <taxon>Blepharisma</taxon>
    </lineage>
</organism>
<dbReference type="NCBIfam" id="NF001908">
    <property type="entry name" value="PRK00668.1"/>
    <property type="match status" value="1"/>
</dbReference>
<comment type="caution">
    <text evidence="11">The sequence shown here is derived from an EMBL/GenBank/DDBJ whole genome shotgun (WGS) entry which is preliminary data.</text>
</comment>
<dbReference type="PANTHER" id="PTHR11349">
    <property type="entry name" value="NUCLEOSIDE DIPHOSPHATE KINASE"/>
    <property type="match status" value="1"/>
</dbReference>
<dbReference type="GO" id="GO:0006183">
    <property type="term" value="P:GTP biosynthetic process"/>
    <property type="evidence" value="ECO:0007669"/>
    <property type="project" value="InterPro"/>
</dbReference>
<reference evidence="11" key="1">
    <citation type="submission" date="2021-09" db="EMBL/GenBank/DDBJ databases">
        <authorList>
            <consortium name="AG Swart"/>
            <person name="Singh M."/>
            <person name="Singh A."/>
            <person name="Seah K."/>
            <person name="Emmerich C."/>
        </authorList>
    </citation>
    <scope>NUCLEOTIDE SEQUENCE</scope>
    <source>
        <strain evidence="11">ATCC30299</strain>
    </source>
</reference>
<dbReference type="PROSITE" id="PS51374">
    <property type="entry name" value="NDPK_LIKE"/>
    <property type="match status" value="1"/>
</dbReference>
<keyword evidence="6 9" id="KW-0067">ATP-binding</keyword>
<dbReference type="GO" id="GO:0004550">
    <property type="term" value="F:nucleoside diphosphate kinase activity"/>
    <property type="evidence" value="ECO:0007669"/>
    <property type="project" value="UniProtKB-EC"/>
</dbReference>
<keyword evidence="12" id="KW-1185">Reference proteome</keyword>
<dbReference type="Gene3D" id="3.30.70.141">
    <property type="entry name" value="Nucleoside diphosphate kinase-like domain"/>
    <property type="match status" value="1"/>
</dbReference>
<comment type="catalytic activity">
    <reaction evidence="9">
        <text>a 2'-deoxyribonucleoside 5'-diphosphate + ATP = a 2'-deoxyribonucleoside 5'-triphosphate + ADP</text>
        <dbReference type="Rhea" id="RHEA:44640"/>
        <dbReference type="ChEBI" id="CHEBI:30616"/>
        <dbReference type="ChEBI" id="CHEBI:61560"/>
        <dbReference type="ChEBI" id="CHEBI:73316"/>
        <dbReference type="ChEBI" id="CHEBI:456216"/>
        <dbReference type="EC" id="2.7.4.6"/>
    </reaction>
</comment>
<comment type="cofactor">
    <cofactor evidence="1">
        <name>Mg(2+)</name>
        <dbReference type="ChEBI" id="CHEBI:18420"/>
    </cofactor>
</comment>
<sequence>MDRRSQRTFIMVKPDGVQRKLVGEIIRRFEERGYKLVAMKFMHASPELLRQHYAEHEGRSFFASLIEYIGSGPVVPMVWEGTNVIEISRKIIGATKPAESAPGTIRGDFAIEVGRNIVHGSDSEASAQREIGLWFREEELVSWADHSSAWIYE</sequence>
<feature type="domain" description="Nucleoside diphosphate kinase-like" evidence="10">
    <location>
        <begin position="5"/>
        <end position="142"/>
    </location>
</feature>
<feature type="binding site" evidence="7">
    <location>
        <position position="13"/>
    </location>
    <ligand>
        <name>ATP</name>
        <dbReference type="ChEBI" id="CHEBI:30616"/>
    </ligand>
</feature>
<dbReference type="InterPro" id="IPR034907">
    <property type="entry name" value="NDK-like_dom"/>
</dbReference>
<feature type="binding site" evidence="7">
    <location>
        <position position="89"/>
    </location>
    <ligand>
        <name>ATP</name>
        <dbReference type="ChEBI" id="CHEBI:30616"/>
    </ligand>
</feature>
<dbReference type="Pfam" id="PF00334">
    <property type="entry name" value="NDK"/>
    <property type="match status" value="1"/>
</dbReference>
<dbReference type="InterPro" id="IPR023005">
    <property type="entry name" value="Nucleoside_diP_kinase_AS"/>
</dbReference>
<dbReference type="HAMAP" id="MF_00451">
    <property type="entry name" value="NDP_kinase"/>
    <property type="match status" value="1"/>
</dbReference>
<evidence type="ECO:0000313" key="11">
    <source>
        <dbReference type="EMBL" id="CAG9312969.1"/>
    </source>
</evidence>
<comment type="similarity">
    <text evidence="2 7 8">Belongs to the NDK family.</text>
</comment>
<feature type="binding site" evidence="7">
    <location>
        <position position="116"/>
    </location>
    <ligand>
        <name>ATP</name>
        <dbReference type="ChEBI" id="CHEBI:30616"/>
    </ligand>
</feature>
<dbReference type="InterPro" id="IPR001564">
    <property type="entry name" value="Nucleoside_diP_kinase"/>
</dbReference>
<name>A0AAU9IMG1_9CILI</name>
<evidence type="ECO:0000256" key="2">
    <source>
        <dbReference type="ARBA" id="ARBA00008142"/>
    </source>
</evidence>
<dbReference type="SMART" id="SM00562">
    <property type="entry name" value="NDK"/>
    <property type="match status" value="1"/>
</dbReference>
<feature type="binding site" evidence="7">
    <location>
        <position position="95"/>
    </location>
    <ligand>
        <name>ATP</name>
        <dbReference type="ChEBI" id="CHEBI:30616"/>
    </ligand>
</feature>
<evidence type="ECO:0000259" key="10">
    <source>
        <dbReference type="SMART" id="SM00562"/>
    </source>
</evidence>
<evidence type="ECO:0000256" key="8">
    <source>
        <dbReference type="RuleBase" id="RU004011"/>
    </source>
</evidence>
<feature type="binding site" evidence="7">
    <location>
        <position position="106"/>
    </location>
    <ligand>
        <name>ATP</name>
        <dbReference type="ChEBI" id="CHEBI:30616"/>
    </ligand>
</feature>
<protein>
    <recommendedName>
        <fullName evidence="9">Nucleoside diphosphate kinase</fullName>
        <ecNumber evidence="9">2.7.4.6</ecNumber>
    </recommendedName>
</protein>
<evidence type="ECO:0000256" key="6">
    <source>
        <dbReference type="ARBA" id="ARBA00022840"/>
    </source>
</evidence>
<dbReference type="GO" id="GO:0006241">
    <property type="term" value="P:CTP biosynthetic process"/>
    <property type="evidence" value="ECO:0007669"/>
    <property type="project" value="InterPro"/>
</dbReference>